<evidence type="ECO:0000256" key="1">
    <source>
        <dbReference type="ARBA" id="ARBA00004613"/>
    </source>
</evidence>
<dbReference type="AlphaFoldDB" id="A0A0K8R3H9"/>
<reference evidence="5" key="1">
    <citation type="submission" date="2012-12" db="EMBL/GenBank/DDBJ databases">
        <title>Identification and characterization of a phenylalanine ammonia-lyase gene family in Isatis indigotica Fort.</title>
        <authorList>
            <person name="Liu Q."/>
            <person name="Chen J."/>
            <person name="Zhou X."/>
            <person name="Di P."/>
            <person name="Xiao Y."/>
            <person name="Xuan H."/>
            <person name="Zhang L."/>
            <person name="Chen W."/>
        </authorList>
    </citation>
    <scope>NUCLEOTIDE SEQUENCE</scope>
    <source>
        <tissue evidence="5">Salivary gland</tissue>
    </source>
</reference>
<feature type="compositionally biased region" description="Low complexity" evidence="3">
    <location>
        <begin position="114"/>
        <end position="125"/>
    </location>
</feature>
<organism evidence="5">
    <name type="scientific">Ixodes ricinus</name>
    <name type="common">Common tick</name>
    <name type="synonym">Acarus ricinus</name>
    <dbReference type="NCBI Taxonomy" id="34613"/>
    <lineage>
        <taxon>Eukaryota</taxon>
        <taxon>Metazoa</taxon>
        <taxon>Ecdysozoa</taxon>
        <taxon>Arthropoda</taxon>
        <taxon>Chelicerata</taxon>
        <taxon>Arachnida</taxon>
        <taxon>Acari</taxon>
        <taxon>Parasitiformes</taxon>
        <taxon>Ixodida</taxon>
        <taxon>Ixodoidea</taxon>
        <taxon>Ixodidae</taxon>
        <taxon>Ixodinae</taxon>
        <taxon>Ixodes</taxon>
    </lineage>
</organism>
<dbReference type="InterPro" id="IPR011694">
    <property type="entry name" value="Ixonnexin-like"/>
</dbReference>
<dbReference type="EMBL" id="GADI01008138">
    <property type="protein sequence ID" value="JAA65670.1"/>
    <property type="molecule type" value="mRNA"/>
</dbReference>
<dbReference type="Pfam" id="PF07771">
    <property type="entry name" value="TSGP1"/>
    <property type="match status" value="1"/>
</dbReference>
<keyword evidence="4" id="KW-0732">Signal</keyword>
<keyword evidence="2" id="KW-0964">Secreted</keyword>
<dbReference type="GO" id="GO:0005576">
    <property type="term" value="C:extracellular region"/>
    <property type="evidence" value="ECO:0007669"/>
    <property type="project" value="UniProtKB-SubCell"/>
</dbReference>
<feature type="signal peptide" evidence="4">
    <location>
        <begin position="1"/>
        <end position="22"/>
    </location>
</feature>
<evidence type="ECO:0000256" key="2">
    <source>
        <dbReference type="ARBA" id="ARBA00022525"/>
    </source>
</evidence>
<feature type="chain" id="PRO_5005515789" evidence="4">
    <location>
        <begin position="23"/>
        <end position="141"/>
    </location>
</feature>
<protein>
    <submittedName>
        <fullName evidence="5">Putative basic tail protein</fullName>
    </submittedName>
</protein>
<evidence type="ECO:0000256" key="4">
    <source>
        <dbReference type="SAM" id="SignalP"/>
    </source>
</evidence>
<sequence length="141" mass="15721">MKLEIASSVFLIVAIASANCEAENPYPDVIAQWPIKGNVTIKYGCSMTARTKELEETYPYCVYYCKINSTWHYGFYHPATKCQYGKDKLPGVCINGLCYLETDTVTDATYPDSTQTPPVQNVTTPLHPVENETAPTQPVEN</sequence>
<evidence type="ECO:0000313" key="5">
    <source>
        <dbReference type="EMBL" id="JAA65670.1"/>
    </source>
</evidence>
<feature type="region of interest" description="Disordered" evidence="3">
    <location>
        <begin position="109"/>
        <end position="141"/>
    </location>
</feature>
<proteinExistence type="evidence at transcript level"/>
<name>A0A0K8R3H9_IXORI</name>
<accession>A0A0K8R3H9</accession>
<evidence type="ECO:0000256" key="3">
    <source>
        <dbReference type="SAM" id="MobiDB-lite"/>
    </source>
</evidence>
<comment type="subcellular location">
    <subcellularLocation>
        <location evidence="1">Secreted</location>
    </subcellularLocation>
</comment>